<reference evidence="1 2" key="1">
    <citation type="submission" date="2020-09" db="EMBL/GenBank/DDBJ databases">
        <title>De no assembly of potato wild relative species, Solanum commersonii.</title>
        <authorList>
            <person name="Cho K."/>
        </authorList>
    </citation>
    <scope>NUCLEOTIDE SEQUENCE [LARGE SCALE GENOMIC DNA]</scope>
    <source>
        <strain evidence="1">LZ3.2</strain>
        <tissue evidence="1">Leaf</tissue>
    </source>
</reference>
<gene>
    <name evidence="1" type="ORF">H5410_027505</name>
</gene>
<keyword evidence="2" id="KW-1185">Reference proteome</keyword>
<dbReference type="Proteomes" id="UP000824120">
    <property type="component" value="Chromosome 5"/>
</dbReference>
<protein>
    <submittedName>
        <fullName evidence="1">Uncharacterized protein</fullName>
    </submittedName>
</protein>
<evidence type="ECO:0000313" key="1">
    <source>
        <dbReference type="EMBL" id="KAG5606013.1"/>
    </source>
</evidence>
<comment type="caution">
    <text evidence="1">The sequence shown here is derived from an EMBL/GenBank/DDBJ whole genome shotgun (WGS) entry which is preliminary data.</text>
</comment>
<proteinExistence type="predicted"/>
<dbReference type="EMBL" id="JACXVP010000005">
    <property type="protein sequence ID" value="KAG5606013.1"/>
    <property type="molecule type" value="Genomic_DNA"/>
</dbReference>
<evidence type="ECO:0000313" key="2">
    <source>
        <dbReference type="Proteomes" id="UP000824120"/>
    </source>
</evidence>
<accession>A0A9J5Z1G1</accession>
<name>A0A9J5Z1G1_SOLCO</name>
<organism evidence="1 2">
    <name type="scientific">Solanum commersonii</name>
    <name type="common">Commerson's wild potato</name>
    <name type="synonym">Commerson's nightshade</name>
    <dbReference type="NCBI Taxonomy" id="4109"/>
    <lineage>
        <taxon>Eukaryota</taxon>
        <taxon>Viridiplantae</taxon>
        <taxon>Streptophyta</taxon>
        <taxon>Embryophyta</taxon>
        <taxon>Tracheophyta</taxon>
        <taxon>Spermatophyta</taxon>
        <taxon>Magnoliopsida</taxon>
        <taxon>eudicotyledons</taxon>
        <taxon>Gunneridae</taxon>
        <taxon>Pentapetalae</taxon>
        <taxon>asterids</taxon>
        <taxon>lamiids</taxon>
        <taxon>Solanales</taxon>
        <taxon>Solanaceae</taxon>
        <taxon>Solanoideae</taxon>
        <taxon>Solaneae</taxon>
        <taxon>Solanum</taxon>
    </lineage>
</organism>
<dbReference type="AlphaFoldDB" id="A0A9J5Z1G1"/>
<sequence>MITLKMLILPISKTCDHLMKSVGIIVLMRHYYIFVLVVVCVEPHSRSMAAKSSEIGSKTIGGRKRYTPIHSSIQMYANTIYNSRSLY</sequence>